<dbReference type="PRINTS" id="PR00105">
    <property type="entry name" value="C5METTRFRASE"/>
</dbReference>
<feature type="compositionally biased region" description="Acidic residues" evidence="6">
    <location>
        <begin position="28"/>
        <end position="40"/>
    </location>
</feature>
<protein>
    <recommendedName>
        <fullName evidence="1">DNA (cytosine-5-)-methyltransferase</fullName>
        <ecNumber evidence="1">2.1.1.37</ecNumber>
    </recommendedName>
</protein>
<dbReference type="EMBL" id="JATAAI010000002">
    <property type="protein sequence ID" value="KAK1747442.1"/>
    <property type="molecule type" value="Genomic_DNA"/>
</dbReference>
<evidence type="ECO:0000256" key="6">
    <source>
        <dbReference type="SAM" id="MobiDB-lite"/>
    </source>
</evidence>
<dbReference type="InterPro" id="IPR001525">
    <property type="entry name" value="C5_MeTfrase"/>
</dbReference>
<dbReference type="Proteomes" id="UP001224775">
    <property type="component" value="Unassembled WGS sequence"/>
</dbReference>
<reference evidence="7" key="1">
    <citation type="submission" date="2023-06" db="EMBL/GenBank/DDBJ databases">
        <title>Survivors Of The Sea: Transcriptome response of Skeletonema marinoi to long-term dormancy.</title>
        <authorList>
            <person name="Pinder M.I.M."/>
            <person name="Kourtchenko O."/>
            <person name="Robertson E.K."/>
            <person name="Larsson T."/>
            <person name="Maumus F."/>
            <person name="Osuna-Cruz C.M."/>
            <person name="Vancaester E."/>
            <person name="Stenow R."/>
            <person name="Vandepoele K."/>
            <person name="Ploug H."/>
            <person name="Bruchert V."/>
            <person name="Godhe A."/>
            <person name="Topel M."/>
        </authorList>
    </citation>
    <scope>NUCLEOTIDE SEQUENCE</scope>
    <source>
        <strain evidence="7">R05AC</strain>
    </source>
</reference>
<accession>A0AAD8YLE9</accession>
<evidence type="ECO:0000313" key="7">
    <source>
        <dbReference type="EMBL" id="KAK1747442.1"/>
    </source>
</evidence>
<keyword evidence="2 5" id="KW-0489">Methyltransferase</keyword>
<dbReference type="PANTHER" id="PTHR10629">
    <property type="entry name" value="CYTOSINE-SPECIFIC METHYLTRANSFERASE"/>
    <property type="match status" value="1"/>
</dbReference>
<keyword evidence="3 5" id="KW-0808">Transferase</keyword>
<dbReference type="SUPFAM" id="SSF53335">
    <property type="entry name" value="S-adenosyl-L-methionine-dependent methyltransferases"/>
    <property type="match status" value="1"/>
</dbReference>
<dbReference type="InterPro" id="IPR050390">
    <property type="entry name" value="C5-Methyltransferase"/>
</dbReference>
<comment type="similarity">
    <text evidence="5">Belongs to the class I-like SAM-binding methyltransferase superfamily. C5-methyltransferase family.</text>
</comment>
<dbReference type="AlphaFoldDB" id="A0AAD8YLE9"/>
<evidence type="ECO:0000313" key="8">
    <source>
        <dbReference type="Proteomes" id="UP001224775"/>
    </source>
</evidence>
<feature type="region of interest" description="Disordered" evidence="6">
    <location>
        <begin position="1"/>
        <end position="40"/>
    </location>
</feature>
<evidence type="ECO:0000256" key="2">
    <source>
        <dbReference type="ARBA" id="ARBA00022603"/>
    </source>
</evidence>
<proteinExistence type="inferred from homology"/>
<sequence>MNNFPSTCAYAKSVTDDGPDSSSRSFYDGDDGESESNEDWEAADKAFKEHNFSLSQTTVNDEYEFHEEASADECKDANTTSESTCIYDNPLLDNELSNEWNSIAQYANSRSPQKESFVSNNTNDAKPAASNASPKKKRTGTLFDYVTKADATSNSHIRSTKRPRLSHGTGVKNPDGSVYIKGKVGKDGRWFMPNETFLSSNKAYDGMAFTLGNIDGVDGIWKAECTAIWMKAEKTFIYKAAAQIQQKWVLVKKHRNLPQPDNEGKITIPLAELSRQLKTGDDDAPNTENTPLCYEEVDNYTCSYYYERGKQVRWAPKMNSKAPLAMDLFAGAGGASLGMQQAGWNVKYKLEWNKKAAVTLRCNFKEDATIFQDDIEVFLQELKFCKDKKISIHPTTSEILHIHGSPPCQGVSSANTSGGACDNQNNKCTLTFLDAVIHFQPKLVSMENVPGLLQEKGLGILTKVMAGLLANDYQIQLCLLESSNYGDAQARKRVILLASKKGWKLPSIPAATHGNGEGMLPKRTAKDAIGSLEQIEPTETGCVHLDGKEIYDHYKAGTKLGRGHDSAYQLDPHKPANTMRKVNQVKHYRKDLNRYITARERARLQSFPDSFRFFGEQRDVFNQIGNAVPVKMAEAIGKSVMDSYRLGRNDDPV</sequence>
<keyword evidence="4 5" id="KW-0949">S-adenosyl-L-methionine</keyword>
<feature type="active site" evidence="5">
    <location>
        <position position="408"/>
    </location>
</feature>
<dbReference type="Gene3D" id="3.40.50.150">
    <property type="entry name" value="Vaccinia Virus protein VP39"/>
    <property type="match status" value="2"/>
</dbReference>
<feature type="compositionally biased region" description="Polar residues" evidence="6">
    <location>
        <begin position="108"/>
        <end position="124"/>
    </location>
</feature>
<evidence type="ECO:0000256" key="1">
    <source>
        <dbReference type="ARBA" id="ARBA00011975"/>
    </source>
</evidence>
<dbReference type="PANTHER" id="PTHR10629:SF52">
    <property type="entry name" value="DNA (CYTOSINE-5)-METHYLTRANSFERASE 1"/>
    <property type="match status" value="1"/>
</dbReference>
<dbReference type="GO" id="GO:0003677">
    <property type="term" value="F:DNA binding"/>
    <property type="evidence" value="ECO:0007669"/>
    <property type="project" value="TreeGrafter"/>
</dbReference>
<evidence type="ECO:0000256" key="4">
    <source>
        <dbReference type="ARBA" id="ARBA00022691"/>
    </source>
</evidence>
<gene>
    <name evidence="7" type="ORF">QTG54_001405</name>
</gene>
<dbReference type="GO" id="GO:0003886">
    <property type="term" value="F:DNA (cytosine-5-)-methyltransferase activity"/>
    <property type="evidence" value="ECO:0007669"/>
    <property type="project" value="UniProtKB-EC"/>
</dbReference>
<dbReference type="InterPro" id="IPR029063">
    <property type="entry name" value="SAM-dependent_MTases_sf"/>
</dbReference>
<dbReference type="Pfam" id="PF00145">
    <property type="entry name" value="DNA_methylase"/>
    <property type="match status" value="1"/>
</dbReference>
<name>A0AAD8YLE9_9STRA</name>
<dbReference type="GO" id="GO:0044027">
    <property type="term" value="P:negative regulation of gene expression via chromosomal CpG island methylation"/>
    <property type="evidence" value="ECO:0007669"/>
    <property type="project" value="TreeGrafter"/>
</dbReference>
<dbReference type="EC" id="2.1.1.37" evidence="1"/>
<dbReference type="GO" id="GO:0005634">
    <property type="term" value="C:nucleus"/>
    <property type="evidence" value="ECO:0007669"/>
    <property type="project" value="TreeGrafter"/>
</dbReference>
<evidence type="ECO:0000256" key="5">
    <source>
        <dbReference type="PROSITE-ProRule" id="PRU01016"/>
    </source>
</evidence>
<feature type="region of interest" description="Disordered" evidence="6">
    <location>
        <begin position="108"/>
        <end position="137"/>
    </location>
</feature>
<keyword evidence="8" id="KW-1185">Reference proteome</keyword>
<dbReference type="PROSITE" id="PS51679">
    <property type="entry name" value="SAM_MT_C5"/>
    <property type="match status" value="1"/>
</dbReference>
<dbReference type="GO" id="GO:0032259">
    <property type="term" value="P:methylation"/>
    <property type="evidence" value="ECO:0007669"/>
    <property type="project" value="UniProtKB-KW"/>
</dbReference>
<organism evidence="7 8">
    <name type="scientific">Skeletonema marinoi</name>
    <dbReference type="NCBI Taxonomy" id="267567"/>
    <lineage>
        <taxon>Eukaryota</taxon>
        <taxon>Sar</taxon>
        <taxon>Stramenopiles</taxon>
        <taxon>Ochrophyta</taxon>
        <taxon>Bacillariophyta</taxon>
        <taxon>Coscinodiscophyceae</taxon>
        <taxon>Thalassiosirophycidae</taxon>
        <taxon>Thalassiosirales</taxon>
        <taxon>Skeletonemataceae</taxon>
        <taxon>Skeletonema</taxon>
        <taxon>Skeletonema marinoi-dohrnii complex</taxon>
    </lineage>
</organism>
<evidence type="ECO:0000256" key="3">
    <source>
        <dbReference type="ARBA" id="ARBA00022679"/>
    </source>
</evidence>
<comment type="caution">
    <text evidence="7">The sequence shown here is derived from an EMBL/GenBank/DDBJ whole genome shotgun (WGS) entry which is preliminary data.</text>
</comment>